<keyword evidence="9" id="KW-1185">Reference proteome</keyword>
<evidence type="ECO:0000256" key="5">
    <source>
        <dbReference type="ARBA" id="ARBA00034808"/>
    </source>
</evidence>
<evidence type="ECO:0000256" key="1">
    <source>
        <dbReference type="ARBA" id="ARBA00005446"/>
    </source>
</evidence>
<dbReference type="PANTHER" id="PTHR13710">
    <property type="entry name" value="DNA HELICASE RECQ FAMILY MEMBER"/>
    <property type="match status" value="1"/>
</dbReference>
<sequence length="294" mass="33605">YLIIFTYASQINFINCRGREFRKSFADISELKSFFPRATFLCLSGTMMKDQITNLARCLNLSNPIIISSSPDVRNVYFVLEEKKKGDAITLMEDIFVSEIEKLRKEKNNYPVTLMFMPLQYMAHAMRYAKKVFKNPSVEESLYVSIFSNQDKAVNDYVMKQLKMENPHIRLIFCTSVIGMGFDSPSVCNIIHVRPPRNLSNYMQEVGRAGRRGQQAKAIIYFNLSDIAPNVPGLQRDIVDLCTLTTCIREYILGHFGFKKDESSPIGCKCCNICCKKCSCEDCKLALHVSELNL</sequence>
<dbReference type="Gene3D" id="3.40.50.300">
    <property type="entry name" value="P-loop containing nucleotide triphosphate hydrolases"/>
    <property type="match status" value="2"/>
</dbReference>
<dbReference type="GO" id="GO:0043138">
    <property type="term" value="F:3'-5' DNA helicase activity"/>
    <property type="evidence" value="ECO:0007669"/>
    <property type="project" value="UniProtKB-EC"/>
</dbReference>
<dbReference type="PROSITE" id="PS51194">
    <property type="entry name" value="HELICASE_CTER"/>
    <property type="match status" value="1"/>
</dbReference>
<dbReference type="GO" id="GO:0000724">
    <property type="term" value="P:double-strand break repair via homologous recombination"/>
    <property type="evidence" value="ECO:0007669"/>
    <property type="project" value="TreeGrafter"/>
</dbReference>
<dbReference type="GO" id="GO:0005737">
    <property type="term" value="C:cytoplasm"/>
    <property type="evidence" value="ECO:0007669"/>
    <property type="project" value="TreeGrafter"/>
</dbReference>
<comment type="similarity">
    <text evidence="1">Belongs to the helicase family. RecQ subfamily.</text>
</comment>
<dbReference type="GO" id="GO:0009378">
    <property type="term" value="F:four-way junction helicase activity"/>
    <property type="evidence" value="ECO:0007669"/>
    <property type="project" value="TreeGrafter"/>
</dbReference>
<comment type="caution">
    <text evidence="8">The sequence shown here is derived from an EMBL/GenBank/DDBJ whole genome shotgun (WGS) entry which is preliminary data.</text>
</comment>
<dbReference type="Pfam" id="PF00271">
    <property type="entry name" value="Helicase_C"/>
    <property type="match status" value="1"/>
</dbReference>
<gene>
    <name evidence="8" type="ORF">FSP39_022885</name>
</gene>
<evidence type="ECO:0000313" key="9">
    <source>
        <dbReference type="Proteomes" id="UP001186944"/>
    </source>
</evidence>
<name>A0AA88XGQ5_PINIB</name>
<evidence type="ECO:0000256" key="3">
    <source>
        <dbReference type="ARBA" id="ARBA00023235"/>
    </source>
</evidence>
<dbReference type="InterPro" id="IPR027417">
    <property type="entry name" value="P-loop_NTPase"/>
</dbReference>
<evidence type="ECO:0000256" key="2">
    <source>
        <dbReference type="ARBA" id="ARBA00023125"/>
    </source>
</evidence>
<dbReference type="SUPFAM" id="SSF52540">
    <property type="entry name" value="P-loop containing nucleoside triphosphate hydrolases"/>
    <property type="match status" value="1"/>
</dbReference>
<dbReference type="InterPro" id="IPR001650">
    <property type="entry name" value="Helicase_C-like"/>
</dbReference>
<keyword evidence="2" id="KW-0238">DNA-binding</keyword>
<dbReference type="EMBL" id="VSWD01000013">
    <property type="protein sequence ID" value="KAK3085015.1"/>
    <property type="molecule type" value="Genomic_DNA"/>
</dbReference>
<comment type="catalytic activity">
    <reaction evidence="4">
        <text>Couples ATP hydrolysis with the unwinding of duplex DNA by translocating in the 3'-5' direction.</text>
        <dbReference type="EC" id="5.6.2.4"/>
    </reaction>
</comment>
<feature type="domain" description="Helicase C-terminal" evidence="7">
    <location>
        <begin position="95"/>
        <end position="266"/>
    </location>
</feature>
<reference evidence="8" key="1">
    <citation type="submission" date="2019-08" db="EMBL/GenBank/DDBJ databases">
        <title>The improved chromosome-level genome for the pearl oyster Pinctada fucata martensii using PacBio sequencing and Hi-C.</title>
        <authorList>
            <person name="Zheng Z."/>
        </authorList>
    </citation>
    <scope>NUCLEOTIDE SEQUENCE</scope>
    <source>
        <strain evidence="8">ZZ-2019</strain>
        <tissue evidence="8">Adductor muscle</tissue>
    </source>
</reference>
<evidence type="ECO:0000313" key="8">
    <source>
        <dbReference type="EMBL" id="KAK3085015.1"/>
    </source>
</evidence>
<evidence type="ECO:0000256" key="4">
    <source>
        <dbReference type="ARBA" id="ARBA00034617"/>
    </source>
</evidence>
<dbReference type="PANTHER" id="PTHR13710:SF105">
    <property type="entry name" value="ATP-DEPENDENT DNA HELICASE Q1"/>
    <property type="match status" value="1"/>
</dbReference>
<dbReference type="SMART" id="SM00490">
    <property type="entry name" value="HELICc"/>
    <property type="match status" value="1"/>
</dbReference>
<dbReference type="GO" id="GO:0005694">
    <property type="term" value="C:chromosome"/>
    <property type="evidence" value="ECO:0007669"/>
    <property type="project" value="TreeGrafter"/>
</dbReference>
<dbReference type="AlphaFoldDB" id="A0AA88XGQ5"/>
<organism evidence="8 9">
    <name type="scientific">Pinctada imbricata</name>
    <name type="common">Atlantic pearl-oyster</name>
    <name type="synonym">Pinctada martensii</name>
    <dbReference type="NCBI Taxonomy" id="66713"/>
    <lineage>
        <taxon>Eukaryota</taxon>
        <taxon>Metazoa</taxon>
        <taxon>Spiralia</taxon>
        <taxon>Lophotrochozoa</taxon>
        <taxon>Mollusca</taxon>
        <taxon>Bivalvia</taxon>
        <taxon>Autobranchia</taxon>
        <taxon>Pteriomorphia</taxon>
        <taxon>Pterioida</taxon>
        <taxon>Pterioidea</taxon>
        <taxon>Pteriidae</taxon>
        <taxon>Pinctada</taxon>
    </lineage>
</organism>
<proteinExistence type="inferred from homology"/>
<keyword evidence="3" id="KW-0413">Isomerase</keyword>
<evidence type="ECO:0000256" key="6">
    <source>
        <dbReference type="ARBA" id="ARBA00044566"/>
    </source>
</evidence>
<dbReference type="Proteomes" id="UP001186944">
    <property type="component" value="Unassembled WGS sequence"/>
</dbReference>
<dbReference type="EC" id="5.6.2.4" evidence="5"/>
<dbReference type="GO" id="GO:0003677">
    <property type="term" value="F:DNA binding"/>
    <property type="evidence" value="ECO:0007669"/>
    <property type="project" value="UniProtKB-KW"/>
</dbReference>
<accession>A0AA88XGQ5</accession>
<evidence type="ECO:0000259" key="7">
    <source>
        <dbReference type="PROSITE" id="PS51194"/>
    </source>
</evidence>
<feature type="non-terminal residue" evidence="8">
    <location>
        <position position="1"/>
    </location>
</feature>
<protein>
    <recommendedName>
        <fullName evidence="5">DNA 3'-5' helicase</fullName>
        <ecNumber evidence="5">5.6.2.4</ecNumber>
    </recommendedName>
    <alternativeName>
        <fullName evidence="6">DNA 3'-5' helicase Q1</fullName>
    </alternativeName>
</protein>